<evidence type="ECO:0000256" key="5">
    <source>
        <dbReference type="PIRSR" id="PIRSR000137-2"/>
    </source>
</evidence>
<keyword evidence="11" id="KW-1185">Reference proteome</keyword>
<dbReference type="Pfam" id="PF05199">
    <property type="entry name" value="GMC_oxred_C"/>
    <property type="match status" value="1"/>
</dbReference>
<protein>
    <recommendedName>
        <fullName evidence="8 9">Glucose-methanol-choline oxidoreductase N-terminal domain-containing protein</fullName>
    </recommendedName>
</protein>
<dbReference type="InterPro" id="IPR012132">
    <property type="entry name" value="GMC_OxRdtase"/>
</dbReference>
<evidence type="ECO:0000259" key="9">
    <source>
        <dbReference type="PROSITE" id="PS00624"/>
    </source>
</evidence>
<dbReference type="Pfam" id="PF00732">
    <property type="entry name" value="GMC_oxred_N"/>
    <property type="match status" value="1"/>
</dbReference>
<dbReference type="PROSITE" id="PS00623">
    <property type="entry name" value="GMC_OXRED_1"/>
    <property type="match status" value="1"/>
</dbReference>
<name>A0A8R2GDV7_BOMMO</name>
<evidence type="ECO:0000256" key="6">
    <source>
        <dbReference type="RuleBase" id="RU003968"/>
    </source>
</evidence>
<reference evidence="11" key="1">
    <citation type="journal article" date="2008" name="Insect Biochem. Mol. Biol.">
        <title>The genome of a lepidopteran model insect, the silkworm Bombyx mori.</title>
        <authorList>
            <consortium name="International Silkworm Genome Consortium"/>
        </authorList>
    </citation>
    <scope>NUCLEOTIDE SEQUENCE [LARGE SCALE GENOMIC DNA]</scope>
    <source>
        <strain evidence="11">p50T</strain>
    </source>
</reference>
<keyword evidence="7" id="KW-0732">Signal</keyword>
<dbReference type="SUPFAM" id="SSF51905">
    <property type="entry name" value="FAD/NAD(P)-binding domain"/>
    <property type="match status" value="1"/>
</dbReference>
<feature type="domain" description="Glucose-methanol-choline oxidoreductase N-terminal" evidence="9">
    <location>
        <begin position="302"/>
        <end position="316"/>
    </location>
</feature>
<dbReference type="SUPFAM" id="SSF54373">
    <property type="entry name" value="FAD-linked reductases, C-terminal domain"/>
    <property type="match status" value="1"/>
</dbReference>
<feature type="binding site" evidence="5">
    <location>
        <position position="131"/>
    </location>
    <ligand>
        <name>FAD</name>
        <dbReference type="ChEBI" id="CHEBI:57692"/>
    </ligand>
</feature>
<dbReference type="AlphaFoldDB" id="A0A8R2GDV7"/>
<dbReference type="OrthoDB" id="269227at2759"/>
<evidence type="ECO:0000256" key="7">
    <source>
        <dbReference type="SAM" id="SignalP"/>
    </source>
</evidence>
<keyword evidence="4 5" id="KW-0274">FAD</keyword>
<evidence type="ECO:0000313" key="11">
    <source>
        <dbReference type="Proteomes" id="UP000005204"/>
    </source>
</evidence>
<dbReference type="PROSITE" id="PS00624">
    <property type="entry name" value="GMC_OXRED_2"/>
    <property type="match status" value="1"/>
</dbReference>
<dbReference type="EnsemblMetazoa" id="XM_012697983.3">
    <property type="protein sequence ID" value="XP_012553437.1"/>
    <property type="gene ID" value="LOC101745752"/>
</dbReference>
<dbReference type="InterPro" id="IPR036188">
    <property type="entry name" value="FAD/NAD-bd_sf"/>
</dbReference>
<dbReference type="GeneID" id="101745752"/>
<sequence length="616" mass="68372">MNWGRFMFRLLLACSAGAVEAFFFENFLQDLPYTYPTGIQLEDGAAYDYVVVGAGAAGAAAASRLALKGFDVMLIEAGGDPSFLSTIPMASLGLLGSSLDWQYKTIPNNISCLSSIGEQCRFSRGKSLGGTTAINHMLYIRGNRYDYDRMNISGWTWKDLEPYFLRYEGLQILDQYPASSRKYHNSNGTMKLEYFDDPRNPWHMRTVEGLKQLNIPYNKDLNGEYQIGVTKVAGYVYKGERMSTARGYLARNDVKKNLKVAKNAFCTEVVIDDDNIARGVTVVQNLQKVTIYARIEIILSAGAIGTPQILMQSGVGPADHLQEMGISVRSNLPVGNDMSDHQLPVVIVKVDHGGIVDSLVGLTSKAPQVLQYLASRSGPLASNSLQDIVTLINTNCYDFDLRQYSGNSSRCELADMQIIQSYIDKGLVALAKPLVKQAIGFNDQVLDQIEKANENHGLIVFSPMVLQPYSRGTVRLASIDPLQPPAIFANYLGDERDVEQMVKSITFLEHLMKTQIFKKHKASILHLNLPGCPAYKCGRVEYWRCYARHMTYSGYHAVGTCALTRVVDEQLRVYGVKNLRVADLSVLKNIIRGNTASVSIAIGERIVDFLTEEDNP</sequence>
<dbReference type="PIRSF" id="PIRSF000137">
    <property type="entry name" value="Alcohol_oxidase"/>
    <property type="match status" value="1"/>
</dbReference>
<dbReference type="RefSeq" id="XP_012553437.1">
    <property type="nucleotide sequence ID" value="XM_012697983.4"/>
</dbReference>
<keyword evidence="3 6" id="KW-0285">Flavoprotein</keyword>
<evidence type="ECO:0000256" key="1">
    <source>
        <dbReference type="ARBA" id="ARBA00001974"/>
    </source>
</evidence>
<comment type="similarity">
    <text evidence="2 6">Belongs to the GMC oxidoreductase family.</text>
</comment>
<proteinExistence type="inferred from homology"/>
<evidence type="ECO:0000256" key="3">
    <source>
        <dbReference type="ARBA" id="ARBA00022630"/>
    </source>
</evidence>
<dbReference type="InterPro" id="IPR000172">
    <property type="entry name" value="GMC_OxRdtase_N"/>
</dbReference>
<dbReference type="PANTHER" id="PTHR11552">
    <property type="entry name" value="GLUCOSE-METHANOL-CHOLINE GMC OXIDOREDUCTASE"/>
    <property type="match status" value="1"/>
</dbReference>
<dbReference type="GO" id="GO:0050660">
    <property type="term" value="F:flavin adenine dinucleotide binding"/>
    <property type="evidence" value="ECO:0007669"/>
    <property type="project" value="InterPro"/>
</dbReference>
<comment type="cofactor">
    <cofactor evidence="1 5">
        <name>FAD</name>
        <dbReference type="ChEBI" id="CHEBI:57692"/>
    </cofactor>
</comment>
<dbReference type="PANTHER" id="PTHR11552:SF147">
    <property type="entry name" value="CHOLINE DEHYDROGENASE, MITOCHONDRIAL"/>
    <property type="match status" value="1"/>
</dbReference>
<dbReference type="InterPro" id="IPR007867">
    <property type="entry name" value="GMC_OxRtase_C"/>
</dbReference>
<dbReference type="Gene3D" id="3.50.50.60">
    <property type="entry name" value="FAD/NAD(P)-binding domain"/>
    <property type="match status" value="1"/>
</dbReference>
<dbReference type="Proteomes" id="UP000005204">
    <property type="component" value="Unassembled WGS sequence"/>
</dbReference>
<dbReference type="GO" id="GO:0016614">
    <property type="term" value="F:oxidoreductase activity, acting on CH-OH group of donors"/>
    <property type="evidence" value="ECO:0007669"/>
    <property type="project" value="InterPro"/>
</dbReference>
<feature type="chain" id="PRO_5035841918" description="Glucose-methanol-choline oxidoreductase N-terminal domain-containing protein" evidence="7">
    <location>
        <begin position="22"/>
        <end position="616"/>
    </location>
</feature>
<evidence type="ECO:0000256" key="4">
    <source>
        <dbReference type="ARBA" id="ARBA00022827"/>
    </source>
</evidence>
<evidence type="ECO:0000313" key="10">
    <source>
        <dbReference type="EnsemblMetazoa" id="XP_012553437.1"/>
    </source>
</evidence>
<accession>A0A8R2GDV7</accession>
<dbReference type="Gene3D" id="3.30.560.10">
    <property type="entry name" value="Glucose Oxidase, domain 3"/>
    <property type="match status" value="1"/>
</dbReference>
<evidence type="ECO:0000256" key="2">
    <source>
        <dbReference type="ARBA" id="ARBA00010790"/>
    </source>
</evidence>
<feature type="signal peptide" evidence="7">
    <location>
        <begin position="1"/>
        <end position="21"/>
    </location>
</feature>
<organism evidence="10 11">
    <name type="scientific">Bombyx mori</name>
    <name type="common">Silk moth</name>
    <dbReference type="NCBI Taxonomy" id="7091"/>
    <lineage>
        <taxon>Eukaryota</taxon>
        <taxon>Metazoa</taxon>
        <taxon>Ecdysozoa</taxon>
        <taxon>Arthropoda</taxon>
        <taxon>Hexapoda</taxon>
        <taxon>Insecta</taxon>
        <taxon>Pterygota</taxon>
        <taxon>Neoptera</taxon>
        <taxon>Endopterygota</taxon>
        <taxon>Lepidoptera</taxon>
        <taxon>Glossata</taxon>
        <taxon>Ditrysia</taxon>
        <taxon>Bombycoidea</taxon>
        <taxon>Bombycidae</taxon>
        <taxon>Bombycinae</taxon>
        <taxon>Bombyx</taxon>
    </lineage>
</organism>
<feature type="domain" description="Glucose-methanol-choline oxidoreductase N-terminal" evidence="8">
    <location>
        <begin position="125"/>
        <end position="148"/>
    </location>
</feature>
<reference evidence="10" key="2">
    <citation type="submission" date="2022-06" db="UniProtKB">
        <authorList>
            <consortium name="EnsemblMetazoa"/>
        </authorList>
    </citation>
    <scope>IDENTIFICATION</scope>
    <source>
        <strain evidence="10">p50T (Dazao)</strain>
    </source>
</reference>
<evidence type="ECO:0000259" key="8">
    <source>
        <dbReference type="PROSITE" id="PS00623"/>
    </source>
</evidence>